<feature type="domain" description="Integrase catalytic" evidence="10">
    <location>
        <begin position="132"/>
        <end position="229"/>
    </location>
</feature>
<keyword evidence="5" id="KW-0460">Magnesium</keyword>
<keyword evidence="8" id="KW-0548">Nucleotidyltransferase</keyword>
<evidence type="ECO:0000259" key="10">
    <source>
        <dbReference type="PROSITE" id="PS50994"/>
    </source>
</evidence>
<keyword evidence="4" id="KW-0378">Hydrolase</keyword>
<dbReference type="InterPro" id="IPR036397">
    <property type="entry name" value="RNaseH_sf"/>
</dbReference>
<feature type="non-terminal residue" evidence="11">
    <location>
        <position position="1"/>
    </location>
</feature>
<evidence type="ECO:0000256" key="4">
    <source>
        <dbReference type="ARBA" id="ARBA00022801"/>
    </source>
</evidence>
<dbReference type="PANTHER" id="PTHR42648">
    <property type="entry name" value="TRANSPOSASE, PUTATIVE-RELATED"/>
    <property type="match status" value="1"/>
</dbReference>
<dbReference type="PANTHER" id="PTHR42648:SF11">
    <property type="entry name" value="TRANSPOSON TY4-P GAG-POL POLYPROTEIN"/>
    <property type="match status" value="1"/>
</dbReference>
<dbReference type="GO" id="GO:0015074">
    <property type="term" value="P:DNA integration"/>
    <property type="evidence" value="ECO:0007669"/>
    <property type="project" value="UniProtKB-KW"/>
</dbReference>
<evidence type="ECO:0000313" key="11">
    <source>
        <dbReference type="EMBL" id="RDY01703.1"/>
    </source>
</evidence>
<dbReference type="Proteomes" id="UP000257109">
    <property type="component" value="Unassembled WGS sequence"/>
</dbReference>
<protein>
    <recommendedName>
        <fullName evidence="10">Integrase catalytic domain-containing protein</fullName>
    </recommendedName>
</protein>
<dbReference type="InterPro" id="IPR012337">
    <property type="entry name" value="RNaseH-like_sf"/>
</dbReference>
<evidence type="ECO:0000256" key="5">
    <source>
        <dbReference type="ARBA" id="ARBA00022842"/>
    </source>
</evidence>
<evidence type="ECO:0000313" key="12">
    <source>
        <dbReference type="Proteomes" id="UP000257109"/>
    </source>
</evidence>
<sequence length="526" mass="60549">MGLKFHTLQLELNIPPHSVALAPHTGWLCTHPLTSPRRTLQYWHHHRCHSFAVERHGGNNYKKNGGHGKFNKGGDQNIGGAMHVKHGVTLQMSATAIKESKRKRIKLKWHKAFEVFKRFKAMVEKQCGRSIKILRTDGGGEYTSHDFHSYYDKEEIIHEVTTPYAPQHNGKAERRNRTLMNMTRCMFKDKNMPKQFWGEVVSIAAYILNRSPTRSLNDVTPEEVWSRRKPAISHFWVFGSLCFKHVPDKRRKKLNNKGQVMMFLGYDSYGAYKLCNPTSKKVVMSKDVTVDKSKGWRWETTTENGKIQPYRSQRTRQPPERFGVTEVTKEGDIMCLALLAETEPMSFEQAIKELKWKTAMEEELKAIKKNHTWELLEKEGSDKSIDATLYKQIVGSLRFLCNNIAYGVGLIGRFKDHPRLSHLLAAKRILRCVKGTLDYGLLFSKCGRSVSDEIYDYCDSNWCDDKSDQKSTTGYVFMMCGAPISWYSKKQLVMALSSCEAEYFATSMGACQALWLKNLMTEMKIR</sequence>
<dbReference type="AlphaFoldDB" id="A0A371HFY2"/>
<keyword evidence="8" id="KW-0239">DNA-directed DNA polymerase</keyword>
<dbReference type="EMBL" id="QJKJ01002703">
    <property type="protein sequence ID" value="RDY01703.1"/>
    <property type="molecule type" value="Genomic_DNA"/>
</dbReference>
<evidence type="ECO:0000256" key="1">
    <source>
        <dbReference type="ARBA" id="ARBA00022722"/>
    </source>
</evidence>
<dbReference type="GO" id="GO:0016787">
    <property type="term" value="F:hydrolase activity"/>
    <property type="evidence" value="ECO:0007669"/>
    <property type="project" value="UniProtKB-KW"/>
</dbReference>
<keyword evidence="6" id="KW-0229">DNA integration</keyword>
<reference evidence="11" key="1">
    <citation type="submission" date="2018-05" db="EMBL/GenBank/DDBJ databases">
        <title>Draft genome of Mucuna pruriens seed.</title>
        <authorList>
            <person name="Nnadi N.E."/>
            <person name="Vos R."/>
            <person name="Hasami M.H."/>
            <person name="Devisetty U.K."/>
            <person name="Aguiy J.C."/>
        </authorList>
    </citation>
    <scope>NUCLEOTIDE SEQUENCE [LARGE SCALE GENOMIC DNA]</scope>
    <source>
        <strain evidence="11">JCA_2017</strain>
    </source>
</reference>
<gene>
    <name evidence="11" type="ORF">CR513_14923</name>
</gene>
<dbReference type="GO" id="GO:0046872">
    <property type="term" value="F:metal ion binding"/>
    <property type="evidence" value="ECO:0007669"/>
    <property type="project" value="UniProtKB-KW"/>
</dbReference>
<dbReference type="InterPro" id="IPR001584">
    <property type="entry name" value="Integrase_cat-core"/>
</dbReference>
<dbReference type="PROSITE" id="PS50994">
    <property type="entry name" value="INTEGRASE"/>
    <property type="match status" value="1"/>
</dbReference>
<dbReference type="GO" id="GO:0006310">
    <property type="term" value="P:DNA recombination"/>
    <property type="evidence" value="ECO:0007669"/>
    <property type="project" value="UniProtKB-KW"/>
</dbReference>
<evidence type="ECO:0000256" key="8">
    <source>
        <dbReference type="ARBA" id="ARBA00022932"/>
    </source>
</evidence>
<dbReference type="GO" id="GO:0003887">
    <property type="term" value="F:DNA-directed DNA polymerase activity"/>
    <property type="evidence" value="ECO:0007669"/>
    <property type="project" value="UniProtKB-KW"/>
</dbReference>
<dbReference type="GO" id="GO:0003676">
    <property type="term" value="F:nucleic acid binding"/>
    <property type="evidence" value="ECO:0007669"/>
    <property type="project" value="InterPro"/>
</dbReference>
<evidence type="ECO:0000256" key="3">
    <source>
        <dbReference type="ARBA" id="ARBA00022759"/>
    </source>
</evidence>
<evidence type="ECO:0000256" key="6">
    <source>
        <dbReference type="ARBA" id="ARBA00022908"/>
    </source>
</evidence>
<keyword evidence="2" id="KW-0479">Metal-binding</keyword>
<dbReference type="InterPro" id="IPR057670">
    <property type="entry name" value="SH3_retrovirus"/>
</dbReference>
<organism evidence="11 12">
    <name type="scientific">Mucuna pruriens</name>
    <name type="common">Velvet bean</name>
    <name type="synonym">Dolichos pruriens</name>
    <dbReference type="NCBI Taxonomy" id="157652"/>
    <lineage>
        <taxon>Eukaryota</taxon>
        <taxon>Viridiplantae</taxon>
        <taxon>Streptophyta</taxon>
        <taxon>Embryophyta</taxon>
        <taxon>Tracheophyta</taxon>
        <taxon>Spermatophyta</taxon>
        <taxon>Magnoliopsida</taxon>
        <taxon>eudicotyledons</taxon>
        <taxon>Gunneridae</taxon>
        <taxon>Pentapetalae</taxon>
        <taxon>rosids</taxon>
        <taxon>fabids</taxon>
        <taxon>Fabales</taxon>
        <taxon>Fabaceae</taxon>
        <taxon>Papilionoideae</taxon>
        <taxon>50 kb inversion clade</taxon>
        <taxon>NPAAA clade</taxon>
        <taxon>indigoferoid/millettioid clade</taxon>
        <taxon>Phaseoleae</taxon>
        <taxon>Mucuna</taxon>
    </lineage>
</organism>
<dbReference type="GO" id="GO:0004519">
    <property type="term" value="F:endonuclease activity"/>
    <property type="evidence" value="ECO:0007669"/>
    <property type="project" value="UniProtKB-KW"/>
</dbReference>
<dbReference type="CDD" id="cd09272">
    <property type="entry name" value="RNase_HI_RT_Ty1"/>
    <property type="match status" value="1"/>
</dbReference>
<evidence type="ECO:0000256" key="7">
    <source>
        <dbReference type="ARBA" id="ARBA00022918"/>
    </source>
</evidence>
<keyword evidence="7" id="KW-0695">RNA-directed DNA polymerase</keyword>
<keyword evidence="8" id="KW-0808">Transferase</keyword>
<comment type="caution">
    <text evidence="11">The sequence shown here is derived from an EMBL/GenBank/DDBJ whole genome shotgun (WGS) entry which is preliminary data.</text>
</comment>
<evidence type="ECO:0000256" key="2">
    <source>
        <dbReference type="ARBA" id="ARBA00022723"/>
    </source>
</evidence>
<dbReference type="GO" id="GO:0003964">
    <property type="term" value="F:RNA-directed DNA polymerase activity"/>
    <property type="evidence" value="ECO:0007669"/>
    <property type="project" value="UniProtKB-KW"/>
</dbReference>
<keyword evidence="9" id="KW-0233">DNA recombination</keyword>
<accession>A0A371HFY2</accession>
<keyword evidence="3" id="KW-0255">Endonuclease</keyword>
<dbReference type="Pfam" id="PF25597">
    <property type="entry name" value="SH3_retrovirus"/>
    <property type="match status" value="1"/>
</dbReference>
<dbReference type="InterPro" id="IPR039537">
    <property type="entry name" value="Retrotran_Ty1/copia-like"/>
</dbReference>
<dbReference type="SUPFAM" id="SSF53098">
    <property type="entry name" value="Ribonuclease H-like"/>
    <property type="match status" value="1"/>
</dbReference>
<name>A0A371HFY2_MUCPR</name>
<evidence type="ECO:0000256" key="9">
    <source>
        <dbReference type="ARBA" id="ARBA00023172"/>
    </source>
</evidence>
<dbReference type="Gene3D" id="3.30.420.10">
    <property type="entry name" value="Ribonuclease H-like superfamily/Ribonuclease H"/>
    <property type="match status" value="1"/>
</dbReference>
<keyword evidence="1" id="KW-0540">Nuclease</keyword>
<proteinExistence type="predicted"/>
<keyword evidence="12" id="KW-1185">Reference proteome</keyword>
<dbReference type="OrthoDB" id="6776856at2759"/>